<dbReference type="EMBL" id="SAXA01000020">
    <property type="protein sequence ID" value="RXQ88057.1"/>
    <property type="molecule type" value="Genomic_DNA"/>
</dbReference>
<gene>
    <name evidence="3" type="ORF">EO244_15695</name>
</gene>
<keyword evidence="4" id="KW-1185">Reference proteome</keyword>
<keyword evidence="1" id="KW-1133">Transmembrane helix</keyword>
<dbReference type="InterPro" id="IPR050640">
    <property type="entry name" value="Bact_2-comp_sensor_kinase"/>
</dbReference>
<sequence length="642" mass="73325">MKRRNKSIVQVGIVIIVTFVIVAYLIGEKMSQTARNMSVDLAVSKAQNSFLIVKNKLKDNYQFSIELGKTLEEIIKVNGIQLPTISEQLEGVLIGKNDFYSCWFIDLEKSEEGLFFTHIEEGVGKKEIDASRKALFKNLQLKGEEFVSPPYLSQDSRFLVSIVMPVKIKGNLVGALGLDIDLFNFQQHFYDEQSLGRAYVSIISSEGYCIIHPDEKRIGAGINSMSDSNNVKKVLISGEKYQAEVVSDFLQVPVVRVYQSIQLGEINANWLISVSVPLFNVEEAVQEVRNSTALIGIALAFLLMVFLYFSQRKWLSEYDRRQKAETKHRAVENKLSSIMESTDQIMIFSVDRDFHYTSFNSVYQKDILEKEGVCIELGDNALGVYKTDVRELMRKSFERAIQGEHFLIEYERNQQHYQQIFNAIFDEDNIVIGFSSFRFDISETVELRKRANQEEEEKVKAQLKNIKNQINPHFLFNSLNSLYALVEAEPGLARKFVLKLSKVYRYLLDQNNSSLIDLKQELDFMKHYIFLQKIRFGENLSLDCDISDCYMSSKLPSVSLQSLVENAIKHNIVTSEKPLLITIRIENDELVVANTYQLRSDVGSSSGTGLKTLNALYTFLGKEQPKYGVEGNLFVVRLPLIS</sequence>
<proteinExistence type="predicted"/>
<dbReference type="InterPro" id="IPR010559">
    <property type="entry name" value="Sig_transdc_His_kin_internal"/>
</dbReference>
<comment type="caution">
    <text evidence="3">The sequence shown here is derived from an EMBL/GenBank/DDBJ whole genome shotgun (WGS) entry which is preliminary data.</text>
</comment>
<dbReference type="OrthoDB" id="9809908at2"/>
<dbReference type="GO" id="GO:0000155">
    <property type="term" value="F:phosphorelay sensor kinase activity"/>
    <property type="evidence" value="ECO:0007669"/>
    <property type="project" value="InterPro"/>
</dbReference>
<dbReference type="Proteomes" id="UP000289703">
    <property type="component" value="Unassembled WGS sequence"/>
</dbReference>
<dbReference type="GO" id="GO:0016020">
    <property type="term" value="C:membrane"/>
    <property type="evidence" value="ECO:0007669"/>
    <property type="project" value="InterPro"/>
</dbReference>
<evidence type="ECO:0000259" key="2">
    <source>
        <dbReference type="Pfam" id="PF06580"/>
    </source>
</evidence>
<evidence type="ECO:0000313" key="3">
    <source>
        <dbReference type="EMBL" id="RXQ88057.1"/>
    </source>
</evidence>
<dbReference type="PANTHER" id="PTHR34220:SF7">
    <property type="entry name" value="SENSOR HISTIDINE KINASE YPDA"/>
    <property type="match status" value="1"/>
</dbReference>
<dbReference type="AlphaFoldDB" id="A0A4Q1JI02"/>
<protein>
    <recommendedName>
        <fullName evidence="2">Signal transduction histidine kinase internal region domain-containing protein</fullName>
    </recommendedName>
</protein>
<name>A0A4Q1JI02_9BACT</name>
<dbReference type="RefSeq" id="WP_129255634.1">
    <property type="nucleotide sequence ID" value="NZ_SAXA01000020.1"/>
</dbReference>
<dbReference type="PANTHER" id="PTHR34220">
    <property type="entry name" value="SENSOR HISTIDINE KINASE YPDA"/>
    <property type="match status" value="1"/>
</dbReference>
<evidence type="ECO:0000313" key="4">
    <source>
        <dbReference type="Proteomes" id="UP000289703"/>
    </source>
</evidence>
<organism evidence="3 4">
    <name type="scientific">Ancylomarina salipaludis</name>
    <dbReference type="NCBI Taxonomy" id="2501299"/>
    <lineage>
        <taxon>Bacteria</taxon>
        <taxon>Pseudomonadati</taxon>
        <taxon>Bacteroidota</taxon>
        <taxon>Bacteroidia</taxon>
        <taxon>Marinilabiliales</taxon>
        <taxon>Marinifilaceae</taxon>
        <taxon>Ancylomarina</taxon>
    </lineage>
</organism>
<keyword evidence="1" id="KW-0472">Membrane</keyword>
<feature type="transmembrane region" description="Helical" evidence="1">
    <location>
        <begin position="7"/>
        <end position="27"/>
    </location>
</feature>
<dbReference type="Gene3D" id="3.30.450.20">
    <property type="entry name" value="PAS domain"/>
    <property type="match status" value="2"/>
</dbReference>
<reference evidence="3 4" key="1">
    <citation type="submission" date="2019-01" db="EMBL/GenBank/DDBJ databases">
        <title>Ancylomarina salipaludis sp. nov., isolated from a salt marsh.</title>
        <authorList>
            <person name="Yoon J.-H."/>
        </authorList>
    </citation>
    <scope>NUCLEOTIDE SEQUENCE [LARGE SCALE GENOMIC DNA]</scope>
    <source>
        <strain evidence="3 4">SHSM-M15</strain>
    </source>
</reference>
<feature type="domain" description="Signal transduction histidine kinase internal region" evidence="2">
    <location>
        <begin position="461"/>
        <end position="540"/>
    </location>
</feature>
<dbReference type="Pfam" id="PF06580">
    <property type="entry name" value="His_kinase"/>
    <property type="match status" value="1"/>
</dbReference>
<keyword evidence="1" id="KW-0812">Transmembrane</keyword>
<evidence type="ECO:0000256" key="1">
    <source>
        <dbReference type="SAM" id="Phobius"/>
    </source>
</evidence>
<accession>A0A4Q1JI02</accession>
<dbReference type="CDD" id="cd18774">
    <property type="entry name" value="PDC2_HK_sensor"/>
    <property type="match status" value="1"/>
</dbReference>